<dbReference type="OrthoDB" id="111180at2"/>
<proteinExistence type="predicted"/>
<gene>
    <name evidence="1" type="ORF">BN112_4270</name>
</gene>
<evidence type="ECO:0000313" key="1">
    <source>
        <dbReference type="EMBL" id="CCJ56184.1"/>
    </source>
</evidence>
<evidence type="ECO:0000313" key="2">
    <source>
        <dbReference type="Proteomes" id="UP000007564"/>
    </source>
</evidence>
<dbReference type="AlphaFoldDB" id="A0A0C6PCY6"/>
<dbReference type="EMBL" id="HE965806">
    <property type="protein sequence ID" value="CCJ56184.1"/>
    <property type="molecule type" value="Genomic_DNA"/>
</dbReference>
<name>A0A0C6PCY6_BORBO</name>
<reference evidence="1 2" key="1">
    <citation type="journal article" date="2012" name="BMC Genomics">
        <title>Comparative genomics of the classical Bordetella subspecies: the evolution and exchange of virulence-associated diversity amongst closely related pathogens.</title>
        <authorList>
            <person name="Park J."/>
            <person name="Zhang Y."/>
            <person name="Buboltz A.M."/>
            <person name="Zhang X."/>
            <person name="Schuster S.C."/>
            <person name="Ahuja U."/>
            <person name="Liu M."/>
            <person name="Miller J.F."/>
            <person name="Sebaihia M."/>
            <person name="Bentley S.D."/>
            <person name="Parkhill J."/>
            <person name="Harvill E.T."/>
        </authorList>
    </citation>
    <scope>NUCLEOTIDE SEQUENCE [LARGE SCALE GENOMIC DNA]</scope>
    <source>
        <strain evidence="1 2">253</strain>
    </source>
</reference>
<protein>
    <submittedName>
        <fullName evidence="1">Uncharacterized protein</fullName>
    </submittedName>
</protein>
<dbReference type="HOGENOM" id="CLU_2341191_0_0_4"/>
<sequence length="97" mass="11121">MKMLPASFRRRFLKEIEGLFVPVLLLAREMKLLKLRHIALDGTKFKANASKYKALSWGHANRIAGQLREEVRDKEPQPPPSALALIIEIKSKVQYIP</sequence>
<organism evidence="1 2">
    <name type="scientific">Bordetella bronchiseptica 253</name>
    <dbReference type="NCBI Taxonomy" id="568707"/>
    <lineage>
        <taxon>Bacteria</taxon>
        <taxon>Pseudomonadati</taxon>
        <taxon>Pseudomonadota</taxon>
        <taxon>Betaproteobacteria</taxon>
        <taxon>Burkholderiales</taxon>
        <taxon>Alcaligenaceae</taxon>
        <taxon>Bordetella</taxon>
    </lineage>
</organism>
<dbReference type="KEGG" id="bbh:BN112_4270"/>
<dbReference type="Proteomes" id="UP000007564">
    <property type="component" value="Chromosome"/>
</dbReference>
<accession>A0A0C6PCY6</accession>